<organism evidence="1 2">
    <name type="scientific">Vairimorpha ceranae</name>
    <dbReference type="NCBI Taxonomy" id="40302"/>
    <lineage>
        <taxon>Eukaryota</taxon>
        <taxon>Fungi</taxon>
        <taxon>Fungi incertae sedis</taxon>
        <taxon>Microsporidia</taxon>
        <taxon>Nosematidae</taxon>
        <taxon>Vairimorpha</taxon>
    </lineage>
</organism>
<gene>
    <name evidence="1" type="ORF">AAJ76_200071620</name>
</gene>
<dbReference type="GeneID" id="36319438"/>
<dbReference type="VEuPathDB" id="MicrosporidiaDB:AAJ76_200071620"/>
<dbReference type="RefSeq" id="XP_024332281.1">
    <property type="nucleotide sequence ID" value="XM_024474514.1"/>
</dbReference>
<accession>A0A0F9ZGZ3</accession>
<sequence>MHTNTLEEKSSSLKRNVPYRNRTASLVRIDLLRYMLWRNQPTTMLKNLLYISFFLRI</sequence>
<comment type="caution">
    <text evidence="1">The sequence shown here is derived from an EMBL/GenBank/DDBJ whole genome shotgun (WGS) entry which is preliminary data.</text>
</comment>
<proteinExistence type="predicted"/>
<dbReference type="EMBL" id="JPQZ01000002">
    <property type="protein sequence ID" value="KKO76539.1"/>
    <property type="molecule type" value="Genomic_DNA"/>
</dbReference>
<protein>
    <submittedName>
        <fullName evidence="1">Uncharacterized protein</fullName>
    </submittedName>
</protein>
<dbReference type="AlphaFoldDB" id="A0A0F9ZGZ3"/>
<evidence type="ECO:0000313" key="2">
    <source>
        <dbReference type="Proteomes" id="UP000034350"/>
    </source>
</evidence>
<name>A0A0F9ZGZ3_9MICR</name>
<evidence type="ECO:0000313" key="1">
    <source>
        <dbReference type="EMBL" id="KKO76539.1"/>
    </source>
</evidence>
<keyword evidence="2" id="KW-1185">Reference proteome</keyword>
<dbReference type="Proteomes" id="UP000034350">
    <property type="component" value="Unassembled WGS sequence"/>
</dbReference>
<reference evidence="1 2" key="1">
    <citation type="journal article" date="2015" name="Environ. Microbiol.">
        <title>Genome analyses suggest the presence of polyploidy and recent human-driven expansions in eight global populations of the honeybee pathogen Nosema ceranae.</title>
        <authorList>
            <person name="Pelin A."/>
            <person name="Selman M."/>
            <person name="Aris-Brosou S."/>
            <person name="Farinelli L."/>
            <person name="Corradi N."/>
        </authorList>
    </citation>
    <scope>NUCLEOTIDE SEQUENCE [LARGE SCALE GENOMIC DNA]</scope>
    <source>
        <strain evidence="1 2">PA08 1199</strain>
    </source>
</reference>